<dbReference type="RefSeq" id="WP_033898428.1">
    <property type="nucleotide sequence ID" value="NZ_ASGY01000023.1"/>
</dbReference>
<feature type="transmembrane region" description="Helical" evidence="1">
    <location>
        <begin position="67"/>
        <end position="88"/>
    </location>
</feature>
<dbReference type="EMBL" id="ASGY01000023">
    <property type="protein sequence ID" value="KGE69441.1"/>
    <property type="molecule type" value="Genomic_DNA"/>
</dbReference>
<dbReference type="Pfam" id="PF11188">
    <property type="entry name" value="DUF2975"/>
    <property type="match status" value="1"/>
</dbReference>
<keyword evidence="1" id="KW-1133">Transmembrane helix</keyword>
<dbReference type="Proteomes" id="UP000030060">
    <property type="component" value="Unassembled WGS sequence"/>
</dbReference>
<sequence length="187" mass="20383">MNTQRLAQLSQRMSMITLLLIISMLVLNAAVWLFPVLSSSADGLGFGFALSDRQIQGRAEQVALFPFWQILGGIVLSSVPLMALASGLNHLRKLFKNYARGEYFSSAAALHLGKVGKAVAIWVLLDFLCEPLLSVWVTMNEPVGQRMISLSVTAPSFVALFLAACIAVIARILLQASEVDSENRTFV</sequence>
<gene>
    <name evidence="2" type="ORF">K814_0102810</name>
</gene>
<protein>
    <submittedName>
        <fullName evidence="2">Membrane protein</fullName>
    </submittedName>
</protein>
<dbReference type="InterPro" id="IPR021354">
    <property type="entry name" value="DUF2975"/>
</dbReference>
<feature type="transmembrane region" description="Helical" evidence="1">
    <location>
        <begin position="119"/>
        <end position="137"/>
    </location>
</feature>
<dbReference type="AlphaFoldDB" id="A0A0A1Z8V0"/>
<name>A0A0A1Z8V0_PSEFL</name>
<evidence type="ECO:0000313" key="2">
    <source>
        <dbReference type="EMBL" id="KGE69441.1"/>
    </source>
</evidence>
<feature type="transmembrane region" description="Helical" evidence="1">
    <location>
        <begin position="157"/>
        <end position="174"/>
    </location>
</feature>
<keyword evidence="1" id="KW-0472">Membrane</keyword>
<comment type="caution">
    <text evidence="2">The sequence shown here is derived from an EMBL/GenBank/DDBJ whole genome shotgun (WGS) entry which is preliminary data.</text>
</comment>
<reference evidence="2 3" key="1">
    <citation type="journal article" date="2013" name="Genome Announc.">
        <title>Draft Genome Sequence of Pseudomonas fluorescens LMG 5329, a White Line-Inducing Principle-Producing Bioindicator for the Mushroom Pathogen Pseudomonas tolaasii.</title>
        <authorList>
            <person name="Ghequire M.G."/>
            <person name="Rokni-Zadeh H."/>
            <person name="Zarrineh P."/>
            <person name="De Mot R."/>
        </authorList>
    </citation>
    <scope>NUCLEOTIDE SEQUENCE [LARGE SCALE GENOMIC DNA]</scope>
    <source>
        <strain evidence="2 3">LMG 5329</strain>
    </source>
</reference>
<evidence type="ECO:0000313" key="3">
    <source>
        <dbReference type="Proteomes" id="UP000030060"/>
    </source>
</evidence>
<accession>A0A0A1Z8V0</accession>
<feature type="transmembrane region" description="Helical" evidence="1">
    <location>
        <begin position="12"/>
        <end position="34"/>
    </location>
</feature>
<organism evidence="2 3">
    <name type="scientific">Pseudomonas fluorescens LMG 5329</name>
    <dbReference type="NCBI Taxonomy" id="1324332"/>
    <lineage>
        <taxon>Bacteria</taxon>
        <taxon>Pseudomonadati</taxon>
        <taxon>Pseudomonadota</taxon>
        <taxon>Gammaproteobacteria</taxon>
        <taxon>Pseudomonadales</taxon>
        <taxon>Pseudomonadaceae</taxon>
        <taxon>Pseudomonas</taxon>
    </lineage>
</organism>
<dbReference type="OrthoDB" id="9014936at2"/>
<keyword evidence="1" id="KW-0812">Transmembrane</keyword>
<proteinExistence type="predicted"/>
<evidence type="ECO:0000256" key="1">
    <source>
        <dbReference type="SAM" id="Phobius"/>
    </source>
</evidence>